<dbReference type="InterPro" id="IPR044730">
    <property type="entry name" value="RNase_H-like_dom_plant"/>
</dbReference>
<reference evidence="2" key="1">
    <citation type="submission" date="2020-06" db="EMBL/GenBank/DDBJ databases">
        <authorList>
            <person name="Li T."/>
            <person name="Hu X."/>
            <person name="Zhang T."/>
            <person name="Song X."/>
            <person name="Zhang H."/>
            <person name="Dai N."/>
            <person name="Sheng W."/>
            <person name="Hou X."/>
            <person name="Wei L."/>
        </authorList>
    </citation>
    <scope>NUCLEOTIDE SEQUENCE</scope>
    <source>
        <strain evidence="2">G02</strain>
        <tissue evidence="2">Leaf</tissue>
    </source>
</reference>
<dbReference type="InterPro" id="IPR052929">
    <property type="entry name" value="RNase_H-like_EbsB-rel"/>
</dbReference>
<reference evidence="2" key="2">
    <citation type="journal article" date="2024" name="Plant">
        <title>Genomic evolution and insights into agronomic trait innovations of Sesamum species.</title>
        <authorList>
            <person name="Miao H."/>
            <person name="Wang L."/>
            <person name="Qu L."/>
            <person name="Liu H."/>
            <person name="Sun Y."/>
            <person name="Le M."/>
            <person name="Wang Q."/>
            <person name="Wei S."/>
            <person name="Zheng Y."/>
            <person name="Lin W."/>
            <person name="Duan Y."/>
            <person name="Cao H."/>
            <person name="Xiong S."/>
            <person name="Wang X."/>
            <person name="Wei L."/>
            <person name="Li C."/>
            <person name="Ma Q."/>
            <person name="Ju M."/>
            <person name="Zhao R."/>
            <person name="Li G."/>
            <person name="Mu C."/>
            <person name="Tian Q."/>
            <person name="Mei H."/>
            <person name="Zhang T."/>
            <person name="Gao T."/>
            <person name="Zhang H."/>
        </authorList>
    </citation>
    <scope>NUCLEOTIDE SEQUENCE</scope>
    <source>
        <strain evidence="2">G02</strain>
    </source>
</reference>
<dbReference type="SUPFAM" id="SSF53098">
    <property type="entry name" value="Ribonuclease H-like"/>
    <property type="match status" value="1"/>
</dbReference>
<protein>
    <recommendedName>
        <fullName evidence="1">RNase H type-1 domain-containing protein</fullName>
    </recommendedName>
</protein>
<evidence type="ECO:0000313" key="2">
    <source>
        <dbReference type="EMBL" id="KAL0315595.1"/>
    </source>
</evidence>
<name>A0AAW2LB69_SESRA</name>
<evidence type="ECO:0000259" key="1">
    <source>
        <dbReference type="Pfam" id="PF13456"/>
    </source>
</evidence>
<dbReference type="AlphaFoldDB" id="A0AAW2LB69"/>
<gene>
    <name evidence="2" type="ORF">Sradi_5437700</name>
</gene>
<dbReference type="EMBL" id="JACGWJ010000025">
    <property type="protein sequence ID" value="KAL0315595.1"/>
    <property type="molecule type" value="Genomic_DNA"/>
</dbReference>
<proteinExistence type="predicted"/>
<organism evidence="2">
    <name type="scientific">Sesamum radiatum</name>
    <name type="common">Black benniseed</name>
    <dbReference type="NCBI Taxonomy" id="300843"/>
    <lineage>
        <taxon>Eukaryota</taxon>
        <taxon>Viridiplantae</taxon>
        <taxon>Streptophyta</taxon>
        <taxon>Embryophyta</taxon>
        <taxon>Tracheophyta</taxon>
        <taxon>Spermatophyta</taxon>
        <taxon>Magnoliopsida</taxon>
        <taxon>eudicotyledons</taxon>
        <taxon>Gunneridae</taxon>
        <taxon>Pentapetalae</taxon>
        <taxon>asterids</taxon>
        <taxon>lamiids</taxon>
        <taxon>Lamiales</taxon>
        <taxon>Pedaliaceae</taxon>
        <taxon>Sesamum</taxon>
    </lineage>
</organism>
<dbReference type="CDD" id="cd06222">
    <property type="entry name" value="RNase_H_like"/>
    <property type="match status" value="1"/>
</dbReference>
<comment type="caution">
    <text evidence="2">The sequence shown here is derived from an EMBL/GenBank/DDBJ whole genome shotgun (WGS) entry which is preliminary data.</text>
</comment>
<dbReference type="PANTHER" id="PTHR47074:SF79">
    <property type="entry name" value="PUTATIVE-RELATED"/>
    <property type="match status" value="1"/>
</dbReference>
<dbReference type="InterPro" id="IPR036397">
    <property type="entry name" value="RNaseH_sf"/>
</dbReference>
<dbReference type="GO" id="GO:0003676">
    <property type="term" value="F:nucleic acid binding"/>
    <property type="evidence" value="ECO:0007669"/>
    <property type="project" value="InterPro"/>
</dbReference>
<dbReference type="GO" id="GO:0004523">
    <property type="term" value="F:RNA-DNA hybrid ribonuclease activity"/>
    <property type="evidence" value="ECO:0007669"/>
    <property type="project" value="InterPro"/>
</dbReference>
<dbReference type="PANTHER" id="PTHR47074">
    <property type="entry name" value="BNAC02G40300D PROTEIN"/>
    <property type="match status" value="1"/>
</dbReference>
<dbReference type="Pfam" id="PF13456">
    <property type="entry name" value="RVT_3"/>
    <property type="match status" value="1"/>
</dbReference>
<dbReference type="Gene3D" id="3.30.420.10">
    <property type="entry name" value="Ribonuclease H-like superfamily/Ribonuclease H"/>
    <property type="match status" value="1"/>
</dbReference>
<feature type="domain" description="RNase H type-1" evidence="1">
    <location>
        <begin position="332"/>
        <end position="442"/>
    </location>
</feature>
<sequence>MFAALKDRIWRRIQGWHEKTLSHAGKAVLIQAVVQAIPSYAMSCFGFLGLFSKNSKRCQLIFFGTKGTDGKFIDRHTTILHLEKSVCALDLLKARCRWRIGTGHSVNIWTDPWVLRTPSLRVITPKSSNVHIFYVSELMVAGTGEWDEKLINALFWPEDRALILQIPLSRVGMADLLVWHYSPNGLFSVRSAYHLALSLTSSAGPSNDRWCRNSWREVWQAHIPNKVKLFLWLAIRDILPTVWALSGLRWYDVDSLAWSVEEWFQALTLKLSATDFSLVAMFCWTIWWSRILKLANKPFLLPLQVVEFARNYLSAFNSQGSQHKFIRDGGRALGLGVLAHDSKGACLAWLSLKLDRGGTAEMAEGFAAREAISLALRRRWKQVILEGDSSTLLHKLGSKDMELSVISPLVADIHSLSSQFESVSFSLVSRVCNSAADLLARLALNQSGDSVWFPPGLAVALCGDLAT</sequence>
<accession>A0AAW2LB69</accession>
<dbReference type="InterPro" id="IPR012337">
    <property type="entry name" value="RNaseH-like_sf"/>
</dbReference>
<dbReference type="InterPro" id="IPR002156">
    <property type="entry name" value="RNaseH_domain"/>
</dbReference>